<dbReference type="AlphaFoldDB" id="A0A095VNC3"/>
<dbReference type="Pfam" id="PF03466">
    <property type="entry name" value="LysR_substrate"/>
    <property type="match status" value="1"/>
</dbReference>
<dbReference type="Gene3D" id="1.10.10.10">
    <property type="entry name" value="Winged helix-like DNA-binding domain superfamily/Winged helix DNA-binding domain"/>
    <property type="match status" value="1"/>
</dbReference>
<dbReference type="RefSeq" id="WP_035515942.1">
    <property type="nucleotide sequence ID" value="NZ_KN234759.1"/>
</dbReference>
<dbReference type="eggNOG" id="COG0583">
    <property type="taxonomic scope" value="Bacteria"/>
</dbReference>
<evidence type="ECO:0000256" key="3">
    <source>
        <dbReference type="ARBA" id="ARBA00023125"/>
    </source>
</evidence>
<dbReference type="OrthoDB" id="464481at2"/>
<evidence type="ECO:0000256" key="2">
    <source>
        <dbReference type="ARBA" id="ARBA00023015"/>
    </source>
</evidence>
<dbReference type="HOGENOM" id="CLU_039613_6_1_6"/>
<proteinExistence type="inferred from homology"/>
<sequence>MRLNYRHLYYFWRVATEGNLTAVAKKLHVSQSALSSQIRLLEESTATQLFDRSGRRMTLTDAGQRVLGYANDIFAKGEELESLLRHGMEPEAQKLRVGMLSTLSRNFIDHLVTPLLIDRKIRFTLHANTLEGLLDGLARHQLDVALTNGDVRGSDEQLWQSQLLASQPVSIVGPPQLRPETTFPRGYEGLYWVLPSRDSEVRRAFDGLCTLWQYRPDIQAEADDMAMLRLLARDGDALAVLPTVVVRDEIRRGQLVEYMTLPNVFEYFYAITIRRSYVPTALQTLLVDIGRVE</sequence>
<keyword evidence="2" id="KW-0805">Transcription regulation</keyword>
<name>A0A095VNC3_9GAMM</name>
<dbReference type="GO" id="GO:0003700">
    <property type="term" value="F:DNA-binding transcription factor activity"/>
    <property type="evidence" value="ECO:0007669"/>
    <property type="project" value="InterPro"/>
</dbReference>
<dbReference type="Proteomes" id="UP000029640">
    <property type="component" value="Unassembled WGS sequence"/>
</dbReference>
<comment type="caution">
    <text evidence="6">The sequence shown here is derived from an EMBL/GenBank/DDBJ whole genome shotgun (WGS) entry which is preliminary data.</text>
</comment>
<dbReference type="Pfam" id="PF00126">
    <property type="entry name" value="HTH_1"/>
    <property type="match status" value="1"/>
</dbReference>
<dbReference type="PANTHER" id="PTHR30126:SF98">
    <property type="entry name" value="HTH-TYPE TRANSCRIPTIONAL ACTIVATOR BAUR"/>
    <property type="match status" value="1"/>
</dbReference>
<dbReference type="GO" id="GO:0000976">
    <property type="term" value="F:transcription cis-regulatory region binding"/>
    <property type="evidence" value="ECO:0007669"/>
    <property type="project" value="TreeGrafter"/>
</dbReference>
<dbReference type="InterPro" id="IPR036388">
    <property type="entry name" value="WH-like_DNA-bd_sf"/>
</dbReference>
<dbReference type="EMBL" id="AUVB01000077">
    <property type="protein sequence ID" value="KGE02977.1"/>
    <property type="molecule type" value="Genomic_DNA"/>
</dbReference>
<dbReference type="PANTHER" id="PTHR30126">
    <property type="entry name" value="HTH-TYPE TRANSCRIPTIONAL REGULATOR"/>
    <property type="match status" value="1"/>
</dbReference>
<reference evidence="6 7" key="1">
    <citation type="journal article" date="2014" name="Genome Announc.">
        <title>Genome Sequence of Gammaproteobacterial Pseudohaliea rubra Type Strain DSM 19751, Isolated from Coastal Seawater of the Mediterranean Sea.</title>
        <authorList>
            <person name="Spring S."/>
            <person name="Fiebig A."/>
            <person name="Riedel T."/>
            <person name="Goker M."/>
            <person name="Klenk H.P."/>
        </authorList>
    </citation>
    <scope>NUCLEOTIDE SEQUENCE [LARGE SCALE GENOMIC DNA]</scope>
    <source>
        <strain evidence="6 7">DSM 19751</strain>
    </source>
</reference>
<organism evidence="6 7">
    <name type="scientific">Pseudohaliea rubra DSM 19751</name>
    <dbReference type="NCBI Taxonomy" id="1265313"/>
    <lineage>
        <taxon>Bacteria</taxon>
        <taxon>Pseudomonadati</taxon>
        <taxon>Pseudomonadota</taxon>
        <taxon>Gammaproteobacteria</taxon>
        <taxon>Cellvibrionales</taxon>
        <taxon>Halieaceae</taxon>
        <taxon>Pseudohaliea</taxon>
    </lineage>
</organism>
<dbReference type="PRINTS" id="PR00039">
    <property type="entry name" value="HTHLYSR"/>
</dbReference>
<keyword evidence="4" id="KW-0804">Transcription</keyword>
<feature type="domain" description="HTH lysR-type" evidence="5">
    <location>
        <begin position="3"/>
        <end position="60"/>
    </location>
</feature>
<gene>
    <name evidence="6" type="ORF">HRUBRA_02415</name>
</gene>
<dbReference type="InterPro" id="IPR036390">
    <property type="entry name" value="WH_DNA-bd_sf"/>
</dbReference>
<dbReference type="InterPro" id="IPR005119">
    <property type="entry name" value="LysR_subst-bd"/>
</dbReference>
<accession>A0A095VNC3</accession>
<comment type="similarity">
    <text evidence="1">Belongs to the LysR transcriptional regulatory family.</text>
</comment>
<protein>
    <submittedName>
        <fullName evidence="6">Transcriptional regulator, LysR family</fullName>
    </submittedName>
</protein>
<keyword evidence="3" id="KW-0238">DNA-binding</keyword>
<evidence type="ECO:0000256" key="4">
    <source>
        <dbReference type="ARBA" id="ARBA00023163"/>
    </source>
</evidence>
<evidence type="ECO:0000313" key="7">
    <source>
        <dbReference type="Proteomes" id="UP000029640"/>
    </source>
</evidence>
<evidence type="ECO:0000313" key="6">
    <source>
        <dbReference type="EMBL" id="KGE02977.1"/>
    </source>
</evidence>
<dbReference type="FunFam" id="1.10.10.10:FF:000001">
    <property type="entry name" value="LysR family transcriptional regulator"/>
    <property type="match status" value="1"/>
</dbReference>
<dbReference type="SUPFAM" id="SSF46785">
    <property type="entry name" value="Winged helix' DNA-binding domain"/>
    <property type="match status" value="1"/>
</dbReference>
<dbReference type="InterPro" id="IPR000847">
    <property type="entry name" value="LysR_HTH_N"/>
</dbReference>
<dbReference type="Gene3D" id="3.40.190.10">
    <property type="entry name" value="Periplasmic binding protein-like II"/>
    <property type="match status" value="2"/>
</dbReference>
<dbReference type="SUPFAM" id="SSF53850">
    <property type="entry name" value="Periplasmic binding protein-like II"/>
    <property type="match status" value="1"/>
</dbReference>
<dbReference type="PATRIC" id="fig|1265313.6.peg.2383"/>
<dbReference type="STRING" id="1265313.HRUBRA_02415"/>
<evidence type="ECO:0000259" key="5">
    <source>
        <dbReference type="PROSITE" id="PS50931"/>
    </source>
</evidence>
<dbReference type="PROSITE" id="PS50931">
    <property type="entry name" value="HTH_LYSR"/>
    <property type="match status" value="1"/>
</dbReference>
<keyword evidence="7" id="KW-1185">Reference proteome</keyword>
<evidence type="ECO:0000256" key="1">
    <source>
        <dbReference type="ARBA" id="ARBA00009437"/>
    </source>
</evidence>